<evidence type="ECO:0000313" key="6">
    <source>
        <dbReference type="Proteomes" id="UP000001542"/>
    </source>
</evidence>
<dbReference type="GO" id="GO:0008270">
    <property type="term" value="F:zinc ion binding"/>
    <property type="evidence" value="ECO:0007669"/>
    <property type="project" value="UniProtKB-KW"/>
</dbReference>
<keyword evidence="3" id="KW-0863">Zinc-finger</keyword>
<keyword evidence="6" id="KW-1185">Reference proteome</keyword>
<dbReference type="VEuPathDB" id="TrichDB:TVAG_018920"/>
<evidence type="ECO:0000259" key="4">
    <source>
        <dbReference type="PROSITE" id="PS50089"/>
    </source>
</evidence>
<dbReference type="SUPFAM" id="SSF57850">
    <property type="entry name" value="RING/U-box"/>
    <property type="match status" value="1"/>
</dbReference>
<accession>A2G492</accession>
<dbReference type="InterPro" id="IPR013083">
    <property type="entry name" value="Znf_RING/FYVE/PHD"/>
</dbReference>
<sequence>MSRYIITELDSIQQRASKFKFTCCAIYDDLIAFGTSTGSIHLFSISNQRFSSIISESQISTSLKSLEFSPSGNYLLVCEENKISIIENPENKPSILIKYDIGTNIFEDSCWITDPPNVLDRNSCFLYIGDRQGNIYAITRTSCLSVATVNSPIFQISLVEKTLLINSINGVYFMSQNFEVTAIRSKRPNGKFGGLYVEDNFNAICFSRPDGKLLLATQQGKVRAQLPIFENGKPSDIPDKIDINLSYLTFCYPFLISSGQNSATIIIDLNQGKLLKYFARESAFLDISSQGCKTVIMWQDNVILFTSYRNDEEYIKDLIKMNNYLEVQRVCIESKIDDVELLESYIDQNLPIENQKSFIDYISRVKQLHEPGPLKETHPDLYYKLMESDIPTTETVDELKQVLKSIKVDDELQTKIEQYILKHPSEWEEWKSIINVDHLIPILNERSETAKYAMEMSPYGVSQYASLLSRVDGLPVNVLVANSPPIHEYNVNLMVRDEYISRMSLVDQFSQYANNDKMTRSSSFEKFFQDIKFTDSLTNDLIDDIGETEDPTEILRIMSLNDWEEEVVNAVDELHQLTEKYFLTKGSKALPAWATDAKKQHLNEGCGNWGVTSELHECQICGMPLKLESSVVSAFPCGHIFHAKCLHTRYCPLCYSVILK</sequence>
<keyword evidence="3" id="KW-0862">Zinc</keyword>
<dbReference type="OrthoDB" id="19493at2759"/>
<proteinExistence type="predicted"/>
<dbReference type="Proteomes" id="UP000001542">
    <property type="component" value="Unassembled WGS sequence"/>
</dbReference>
<protein>
    <recommendedName>
        <fullName evidence="4">RING-type domain-containing protein</fullName>
    </recommendedName>
</protein>
<dbReference type="RefSeq" id="XP_001300950.1">
    <property type="nucleotide sequence ID" value="XM_001300949.1"/>
</dbReference>
<dbReference type="KEGG" id="tva:4745675"/>
<name>A2G492_TRIV3</name>
<keyword evidence="3" id="KW-0479">Metal-binding</keyword>
<gene>
    <name evidence="5" type="ORF">TVAG_018920</name>
</gene>
<dbReference type="InterPro" id="IPR001841">
    <property type="entry name" value="Znf_RING"/>
</dbReference>
<dbReference type="Gene3D" id="2.130.10.10">
    <property type="entry name" value="YVTN repeat-like/Quinoprotein amine dehydrogenase"/>
    <property type="match status" value="1"/>
</dbReference>
<dbReference type="PANTHER" id="PTHR19856">
    <property type="entry name" value="WD-REPEATCONTAINING PROTEIN WDR1"/>
    <property type="match status" value="1"/>
</dbReference>
<dbReference type="SUPFAM" id="SSF50978">
    <property type="entry name" value="WD40 repeat-like"/>
    <property type="match status" value="1"/>
</dbReference>
<keyword evidence="2" id="KW-0677">Repeat</keyword>
<reference evidence="5" key="2">
    <citation type="journal article" date="2007" name="Science">
        <title>Draft genome sequence of the sexually transmitted pathogen Trichomonas vaginalis.</title>
        <authorList>
            <person name="Carlton J.M."/>
            <person name="Hirt R.P."/>
            <person name="Silva J.C."/>
            <person name="Delcher A.L."/>
            <person name="Schatz M."/>
            <person name="Zhao Q."/>
            <person name="Wortman J.R."/>
            <person name="Bidwell S.L."/>
            <person name="Alsmark U.C.M."/>
            <person name="Besteiro S."/>
            <person name="Sicheritz-Ponten T."/>
            <person name="Noel C.J."/>
            <person name="Dacks J.B."/>
            <person name="Foster P.G."/>
            <person name="Simillion C."/>
            <person name="Van de Peer Y."/>
            <person name="Miranda-Saavedra D."/>
            <person name="Barton G.J."/>
            <person name="Westrop G.D."/>
            <person name="Mueller S."/>
            <person name="Dessi D."/>
            <person name="Fiori P.L."/>
            <person name="Ren Q."/>
            <person name="Paulsen I."/>
            <person name="Zhang H."/>
            <person name="Bastida-Corcuera F.D."/>
            <person name="Simoes-Barbosa A."/>
            <person name="Brown M.T."/>
            <person name="Hayes R.D."/>
            <person name="Mukherjee M."/>
            <person name="Okumura C.Y."/>
            <person name="Schneider R."/>
            <person name="Smith A.J."/>
            <person name="Vanacova S."/>
            <person name="Villalvazo M."/>
            <person name="Haas B.J."/>
            <person name="Pertea M."/>
            <person name="Feldblyum T.V."/>
            <person name="Utterback T.R."/>
            <person name="Shu C.L."/>
            <person name="Osoegawa K."/>
            <person name="de Jong P.J."/>
            <person name="Hrdy I."/>
            <person name="Horvathova L."/>
            <person name="Zubacova Z."/>
            <person name="Dolezal P."/>
            <person name="Malik S.B."/>
            <person name="Logsdon J.M. Jr."/>
            <person name="Henze K."/>
            <person name="Gupta A."/>
            <person name="Wang C.C."/>
            <person name="Dunne R.L."/>
            <person name="Upcroft J.A."/>
            <person name="Upcroft P."/>
            <person name="White O."/>
            <person name="Salzberg S.L."/>
            <person name="Tang P."/>
            <person name="Chiu C.-H."/>
            <person name="Lee Y.-S."/>
            <person name="Embley T.M."/>
            <person name="Coombs G.H."/>
            <person name="Mottram J.C."/>
            <person name="Tachezy J."/>
            <person name="Fraser-Liggett C.M."/>
            <person name="Johnson P.J."/>
        </authorList>
    </citation>
    <scope>NUCLEOTIDE SEQUENCE [LARGE SCALE GENOMIC DNA]</scope>
    <source>
        <strain evidence="5">G3</strain>
    </source>
</reference>
<dbReference type="InterPro" id="IPR015943">
    <property type="entry name" value="WD40/YVTN_repeat-like_dom_sf"/>
</dbReference>
<dbReference type="PANTHER" id="PTHR19856:SF0">
    <property type="entry name" value="WD REPEAT-CONTAINING PROTEIN 1"/>
    <property type="match status" value="1"/>
</dbReference>
<dbReference type="Gene3D" id="3.30.40.10">
    <property type="entry name" value="Zinc/RING finger domain, C3HC4 (zinc finger)"/>
    <property type="match status" value="1"/>
</dbReference>
<dbReference type="EMBL" id="DS114365">
    <property type="protein sequence ID" value="EAX88020.1"/>
    <property type="molecule type" value="Genomic_DNA"/>
</dbReference>
<dbReference type="Pfam" id="PF12894">
    <property type="entry name" value="ANAPC4_WD40"/>
    <property type="match status" value="1"/>
</dbReference>
<dbReference type="AlphaFoldDB" id="A2G492"/>
<feature type="domain" description="RING-type" evidence="4">
    <location>
        <begin position="618"/>
        <end position="654"/>
    </location>
</feature>
<reference evidence="5" key="1">
    <citation type="submission" date="2006-10" db="EMBL/GenBank/DDBJ databases">
        <authorList>
            <person name="Amadeo P."/>
            <person name="Zhao Q."/>
            <person name="Wortman J."/>
            <person name="Fraser-Liggett C."/>
            <person name="Carlton J."/>
        </authorList>
    </citation>
    <scope>NUCLEOTIDE SEQUENCE</scope>
    <source>
        <strain evidence="5">G3</strain>
    </source>
</reference>
<organism evidence="5 6">
    <name type="scientific">Trichomonas vaginalis (strain ATCC PRA-98 / G3)</name>
    <dbReference type="NCBI Taxonomy" id="412133"/>
    <lineage>
        <taxon>Eukaryota</taxon>
        <taxon>Metamonada</taxon>
        <taxon>Parabasalia</taxon>
        <taxon>Trichomonadida</taxon>
        <taxon>Trichomonadidae</taxon>
        <taxon>Trichomonas</taxon>
    </lineage>
</organism>
<dbReference type="InterPro" id="IPR036322">
    <property type="entry name" value="WD40_repeat_dom_sf"/>
</dbReference>
<dbReference type="SMR" id="A2G492"/>
<dbReference type="SMART" id="SM00184">
    <property type="entry name" value="RING"/>
    <property type="match status" value="1"/>
</dbReference>
<dbReference type="GO" id="GO:0030042">
    <property type="term" value="P:actin filament depolymerization"/>
    <property type="evidence" value="ECO:0000318"/>
    <property type="project" value="GO_Central"/>
</dbReference>
<dbReference type="GO" id="GO:0051015">
    <property type="term" value="F:actin filament binding"/>
    <property type="evidence" value="ECO:0000318"/>
    <property type="project" value="GO_Central"/>
</dbReference>
<dbReference type="InParanoid" id="A2G492"/>
<dbReference type="InterPro" id="IPR024977">
    <property type="entry name" value="Apc4-like_WD40_dom"/>
</dbReference>
<dbReference type="PROSITE" id="PS50089">
    <property type="entry name" value="ZF_RING_2"/>
    <property type="match status" value="1"/>
</dbReference>
<dbReference type="Pfam" id="PF17123">
    <property type="entry name" value="zf-RING_11"/>
    <property type="match status" value="1"/>
</dbReference>
<keyword evidence="1" id="KW-0853">WD repeat</keyword>
<evidence type="ECO:0000256" key="1">
    <source>
        <dbReference type="ARBA" id="ARBA00022574"/>
    </source>
</evidence>
<dbReference type="VEuPathDB" id="TrichDB:TVAGG3_0215610"/>
<dbReference type="GO" id="GO:0030864">
    <property type="term" value="C:cortical actin cytoskeleton"/>
    <property type="evidence" value="ECO:0000318"/>
    <property type="project" value="GO_Central"/>
</dbReference>
<evidence type="ECO:0000256" key="2">
    <source>
        <dbReference type="ARBA" id="ARBA00022737"/>
    </source>
</evidence>
<evidence type="ECO:0000313" key="5">
    <source>
        <dbReference type="EMBL" id="EAX88020.1"/>
    </source>
</evidence>
<evidence type="ECO:0000256" key="3">
    <source>
        <dbReference type="PROSITE-ProRule" id="PRU00175"/>
    </source>
</evidence>